<gene>
    <name evidence="1" type="ORF">B1B05_13875</name>
    <name evidence="2" type="ORF">SAMN05443094_106266</name>
</gene>
<sequence length="150" mass="16048">MAKATTTIHRLQLSEEEQRRRDLEEIETILIENKEALASFLQLLTEVDKRGGLEMASSLFSEGDRVLDVLVKAVDKPEAAAILKNGLLMVGTLGKLNAAELGPLVNTLNGVIKIASKVSQTPSITKGNGKGWMIAAGLAGAALISRKISR</sequence>
<proteinExistence type="predicted"/>
<evidence type="ECO:0000313" key="3">
    <source>
        <dbReference type="Proteomes" id="UP000186385"/>
    </source>
</evidence>
<dbReference type="PANTHER" id="PTHR38433">
    <property type="match status" value="1"/>
</dbReference>
<dbReference type="EMBL" id="FTLX01000006">
    <property type="protein sequence ID" value="SIR27963.1"/>
    <property type="molecule type" value="Genomic_DNA"/>
</dbReference>
<dbReference type="Proteomes" id="UP000215545">
    <property type="component" value="Unassembled WGS sequence"/>
</dbReference>
<reference evidence="1" key="3">
    <citation type="submission" date="2017-03" db="EMBL/GenBank/DDBJ databases">
        <authorList>
            <person name="Dastager S.G."/>
            <person name="Neurgaonkar P.S."/>
            <person name="Dharne M.S."/>
        </authorList>
    </citation>
    <scope>NUCLEOTIDE SEQUENCE</scope>
    <source>
        <strain evidence="1">DSM 25145</strain>
    </source>
</reference>
<dbReference type="AlphaFoldDB" id="A0A1N6ZM30"/>
<reference evidence="2 3" key="1">
    <citation type="submission" date="2017-01" db="EMBL/GenBank/DDBJ databases">
        <authorList>
            <person name="Mah S.A."/>
            <person name="Swanson W.J."/>
            <person name="Moy G.W."/>
            <person name="Vacquier V.D."/>
        </authorList>
    </citation>
    <scope>NUCLEOTIDE SEQUENCE [LARGE SCALE GENOMIC DNA]</scope>
    <source>
        <strain evidence="2 3">NIO-1016</strain>
    </source>
</reference>
<evidence type="ECO:0000313" key="1">
    <source>
        <dbReference type="EMBL" id="OXS76743.1"/>
    </source>
</evidence>
<dbReference type="PANTHER" id="PTHR38433:SF1">
    <property type="entry name" value="DUF1641 DOMAIN-CONTAINING PROTEIN"/>
    <property type="match status" value="1"/>
</dbReference>
<name>A0A1N6ZM30_9BACI</name>
<dbReference type="STRING" id="1017273.SAMN05443094_106266"/>
<organism evidence="2 3">
    <name type="scientific">Domibacillus enclensis</name>
    <dbReference type="NCBI Taxonomy" id="1017273"/>
    <lineage>
        <taxon>Bacteria</taxon>
        <taxon>Bacillati</taxon>
        <taxon>Bacillota</taxon>
        <taxon>Bacilli</taxon>
        <taxon>Bacillales</taxon>
        <taxon>Bacillaceae</taxon>
        <taxon>Domibacillus</taxon>
    </lineage>
</organism>
<evidence type="ECO:0000313" key="4">
    <source>
        <dbReference type="Proteomes" id="UP000215545"/>
    </source>
</evidence>
<keyword evidence="4" id="KW-1185">Reference proteome</keyword>
<accession>A0A1N6ZM30</accession>
<protein>
    <submittedName>
        <fullName evidence="2">Uncharacterized conserved protein YjgD, DUF1641 family</fullName>
    </submittedName>
</protein>
<dbReference type="EMBL" id="MWSK01000006">
    <property type="protein sequence ID" value="OXS76743.1"/>
    <property type="molecule type" value="Genomic_DNA"/>
</dbReference>
<reference evidence="4" key="2">
    <citation type="submission" date="2017-03" db="EMBL/GenBank/DDBJ databases">
        <title>Bacillus sp. V-88(T) DSM27956, whole genome shotgun sequencing project.</title>
        <authorList>
            <person name="Dastager S.G."/>
            <person name="Neurgaonkar P.S."/>
            <person name="Dharne M.S."/>
        </authorList>
    </citation>
    <scope>NUCLEOTIDE SEQUENCE [LARGE SCALE GENOMIC DNA]</scope>
    <source>
        <strain evidence="4">DSM 25145</strain>
    </source>
</reference>
<dbReference type="Proteomes" id="UP000186385">
    <property type="component" value="Unassembled WGS sequence"/>
</dbReference>
<dbReference type="OrthoDB" id="147801at2"/>
<evidence type="ECO:0000313" key="2">
    <source>
        <dbReference type="EMBL" id="SIR27963.1"/>
    </source>
</evidence>
<dbReference type="RefSeq" id="WP_052698314.1">
    <property type="nucleotide sequence ID" value="NZ_FTLX01000006.1"/>
</dbReference>